<evidence type="ECO:0000313" key="1">
    <source>
        <dbReference type="EMBL" id="NYZ18646.1"/>
    </source>
</evidence>
<comment type="caution">
    <text evidence="1">The sequence shown here is derived from an EMBL/GenBank/DDBJ whole genome shotgun (WGS) entry which is preliminary data.</text>
</comment>
<dbReference type="Gene3D" id="3.30.1540.10">
    <property type="entry name" value="formyl-coa transferase, domain 3"/>
    <property type="match status" value="1"/>
</dbReference>
<dbReference type="Proteomes" id="UP000584642">
    <property type="component" value="Unassembled WGS sequence"/>
</dbReference>
<accession>A0ABX2T3D4</accession>
<dbReference type="GO" id="GO:0016740">
    <property type="term" value="F:transferase activity"/>
    <property type="evidence" value="ECO:0007669"/>
    <property type="project" value="UniProtKB-KW"/>
</dbReference>
<dbReference type="InterPro" id="IPR023606">
    <property type="entry name" value="CoA-Trfase_III_dom_1_sf"/>
</dbReference>
<evidence type="ECO:0000313" key="2">
    <source>
        <dbReference type="Proteomes" id="UP000584642"/>
    </source>
</evidence>
<dbReference type="Pfam" id="PF02515">
    <property type="entry name" value="CoA_transf_3"/>
    <property type="match status" value="1"/>
</dbReference>
<organism evidence="1 2">
    <name type="scientific">Azospirillum oleiclasticum</name>
    <dbReference type="NCBI Taxonomy" id="2735135"/>
    <lineage>
        <taxon>Bacteria</taxon>
        <taxon>Pseudomonadati</taxon>
        <taxon>Pseudomonadota</taxon>
        <taxon>Alphaproteobacteria</taxon>
        <taxon>Rhodospirillales</taxon>
        <taxon>Azospirillaceae</taxon>
        <taxon>Azospirillum</taxon>
    </lineage>
</organism>
<dbReference type="PANTHER" id="PTHR48228">
    <property type="entry name" value="SUCCINYL-COA--D-CITRAMALATE COA-TRANSFERASE"/>
    <property type="match status" value="1"/>
</dbReference>
<dbReference type="InterPro" id="IPR044855">
    <property type="entry name" value="CoA-Trfase_III_dom3_sf"/>
</dbReference>
<sequence>MGQGALTGLRVVEMAGIGPGPFCAMMLADHGADVLRVERPGQSWPLPIGPRIDPLNRGRAVVTLDLRTDADRDALLRLIDRADALIEGFRPGVMEKLGFGPDALLARNPRLVYGRMTGWGQDGPLARTAGHDLNYAGLTGAIAAMGPADRPPPPPLNLVADFGGGAMMLAFGMLAALLEARTSGRGQVVDAAMVDGTSLLMTMFHGLRAVGGWSERRDDNLLDGGAPFYACYQTADGGHLSVCPLEPPFFAALLDRLGLADDPDFQAQYDRGTWPGMRGRLAAIFRSRTRDAWAEHFAGSDACVAPVLTMEEAPAHPQAHDRGGFVERGGILQPQAAPRLSRTPAAAGGSPAEIGRDEALAVWGA</sequence>
<dbReference type="InterPro" id="IPR003673">
    <property type="entry name" value="CoA-Trfase_fam_III"/>
</dbReference>
<dbReference type="SUPFAM" id="SSF89796">
    <property type="entry name" value="CoA-transferase family III (CaiB/BaiF)"/>
    <property type="match status" value="1"/>
</dbReference>
<proteinExistence type="predicted"/>
<dbReference type="PANTHER" id="PTHR48228:SF5">
    <property type="entry name" value="ALPHA-METHYLACYL-COA RACEMASE"/>
    <property type="match status" value="1"/>
</dbReference>
<dbReference type="EMBL" id="JABFDB010000001">
    <property type="protein sequence ID" value="NYZ18646.1"/>
    <property type="molecule type" value="Genomic_DNA"/>
</dbReference>
<dbReference type="RefSeq" id="WP_180280371.1">
    <property type="nucleotide sequence ID" value="NZ_JABFDB010000001.1"/>
</dbReference>
<dbReference type="InterPro" id="IPR050509">
    <property type="entry name" value="CoA-transferase_III"/>
</dbReference>
<keyword evidence="2" id="KW-1185">Reference proteome</keyword>
<protein>
    <submittedName>
        <fullName evidence="1">CoA transferase</fullName>
    </submittedName>
</protein>
<dbReference type="Gene3D" id="3.40.50.10540">
    <property type="entry name" value="Crotonobetainyl-coa:carnitine coa-transferase, domain 1"/>
    <property type="match status" value="1"/>
</dbReference>
<gene>
    <name evidence="1" type="ORF">HND93_02895</name>
</gene>
<name>A0ABX2T3D4_9PROT</name>
<keyword evidence="1" id="KW-0808">Transferase</keyword>
<reference evidence="1 2" key="1">
    <citation type="submission" date="2020-05" db="EMBL/GenBank/DDBJ databases">
        <title>Azospirillum oleiclasticum sp. nov, a nitrogen-fixing and heavy crude oil-emulsifying bacterium isolated from the crude oil of Yumen Oilfield.</title>
        <authorList>
            <person name="Wu D."/>
            <person name="Cai M."/>
            <person name="Zhang X."/>
        </authorList>
    </citation>
    <scope>NUCLEOTIDE SEQUENCE [LARGE SCALE GENOMIC DNA]</scope>
    <source>
        <strain evidence="1 2">ROY-1-1-2</strain>
    </source>
</reference>